<name>A0A914DW84_9BILA</name>
<dbReference type="InterPro" id="IPR005069">
    <property type="entry name" value="Nucl-diP-sugar_transferase"/>
</dbReference>
<keyword evidence="2" id="KW-1185">Reference proteome</keyword>
<proteinExistence type="predicted"/>
<dbReference type="AlphaFoldDB" id="A0A914DW84"/>
<dbReference type="Proteomes" id="UP000887540">
    <property type="component" value="Unplaced"/>
</dbReference>
<evidence type="ECO:0000259" key="1">
    <source>
        <dbReference type="Pfam" id="PF03407"/>
    </source>
</evidence>
<evidence type="ECO:0000313" key="2">
    <source>
        <dbReference type="Proteomes" id="UP000887540"/>
    </source>
</evidence>
<dbReference type="Pfam" id="PF03407">
    <property type="entry name" value="Nucleotid_trans"/>
    <property type="match status" value="1"/>
</dbReference>
<organism evidence="2 3">
    <name type="scientific">Acrobeloides nanus</name>
    <dbReference type="NCBI Taxonomy" id="290746"/>
    <lineage>
        <taxon>Eukaryota</taxon>
        <taxon>Metazoa</taxon>
        <taxon>Ecdysozoa</taxon>
        <taxon>Nematoda</taxon>
        <taxon>Chromadorea</taxon>
        <taxon>Rhabditida</taxon>
        <taxon>Tylenchina</taxon>
        <taxon>Cephalobomorpha</taxon>
        <taxon>Cephaloboidea</taxon>
        <taxon>Cephalobidae</taxon>
        <taxon>Acrobeloides</taxon>
    </lineage>
</organism>
<dbReference type="PANTHER" id="PTHR31967">
    <property type="entry name" value="GROUNDHOG (HEDGEHOG-LIKE FAMILY)-RELATED"/>
    <property type="match status" value="1"/>
</dbReference>
<evidence type="ECO:0000313" key="3">
    <source>
        <dbReference type="WBParaSite" id="ACRNAN_scaffold40.g20001.t1"/>
    </source>
</evidence>
<dbReference type="PANTHER" id="PTHR31967:SF12">
    <property type="entry name" value="NUCLEOTIDE-DIPHOSPHO-SUGAR TRANSFERASE DOMAIN-CONTAINING PROTEIN"/>
    <property type="match status" value="1"/>
</dbReference>
<sequence length="243" mass="28431">MPEYKPDPTLKKKTADGPLIFKDDIFEKTRPGSNIVRGAALLNHESEIFDKPIEKVIQSEVKPLHADEKFLKKFIKTAKSLSKKIDQDFILFTIVNEAYINLTLNWLYIVVPINSIHMTKEKYAFDPMVVYSTNASKKLFIEMKERLENQHGLMDQEVLNDLCSTQFHGVVCRHFEWSEVADGKWFKLSDHERAHLKPYIINNNYYVGVRNKMSRQALNNLWFLTPRLNCNVPKTRKRLAKFV</sequence>
<feature type="domain" description="Nucleotide-diphospho-sugar transferase" evidence="1">
    <location>
        <begin position="128"/>
        <end position="215"/>
    </location>
</feature>
<reference evidence="3" key="1">
    <citation type="submission" date="2022-11" db="UniProtKB">
        <authorList>
            <consortium name="WormBaseParasite"/>
        </authorList>
    </citation>
    <scope>IDENTIFICATION</scope>
</reference>
<protein>
    <submittedName>
        <fullName evidence="3">Nucleotide-diphospho-sugar transferase domain-containing protein</fullName>
    </submittedName>
</protein>
<dbReference type="WBParaSite" id="ACRNAN_scaffold40.g20001.t1">
    <property type="protein sequence ID" value="ACRNAN_scaffold40.g20001.t1"/>
    <property type="gene ID" value="ACRNAN_scaffold40.g20001"/>
</dbReference>
<accession>A0A914DW84</accession>